<dbReference type="EMBL" id="LR798378">
    <property type="protein sequence ID" value="CAB5227771.1"/>
    <property type="molecule type" value="Genomic_DNA"/>
</dbReference>
<dbReference type="EMBL" id="LR797021">
    <property type="protein sequence ID" value="CAB4181559.1"/>
    <property type="molecule type" value="Genomic_DNA"/>
</dbReference>
<evidence type="ECO:0000313" key="3">
    <source>
        <dbReference type="EMBL" id="CAB4176153.1"/>
    </source>
</evidence>
<feature type="region of interest" description="Disordered" evidence="1">
    <location>
        <begin position="596"/>
        <end position="618"/>
    </location>
</feature>
<dbReference type="EMBL" id="LR797518">
    <property type="protein sequence ID" value="CAB4222768.1"/>
    <property type="molecule type" value="Genomic_DNA"/>
</dbReference>
<evidence type="ECO:0000313" key="6">
    <source>
        <dbReference type="EMBL" id="CAB4222768.1"/>
    </source>
</evidence>
<sequence>MKKIERIREDYDIITEKDDSDTRKLTSLVRAGLFDQNKLPMLKRALQKDPSKLTMAERKALLELLDSLMSQVLHSQSVYSKVKQNVGSEVNEAIKDHYGVDPRFGNSAAVSERDMPTIIILKRKSIRVYPDNQKVGLYYSQYLDRYVAIPFGMSKKTTPFTAINEELDEAVDYNAAYRDYKDDNPDDETKDKILNKPNKLRKFVAKKAAQGKIRSIHYSSRPNWLGGDKEKNALKKVANRDFNKSASLMDRAAGHTGVAIGNAIRKGISAVVGKKPPMEAPPPKVKKTKEVSAPAEVPSQAPAATPAPEQQVQQSQKKPVQKLNKKQQAIKADVSQRMSTAKATGEKSKLATDPTQKKRLQNTARRYASYALRDKTKAGIKESFRQKIAEKRQVKEGKVSDFTYDDLHDNSWKSLGKDFIPGVGTARSAERTKQSWQKGDYGTAALHGLDTAVSGAADAALAVPVAGAAVSGVLKGGQALVKGGVKLGSRLLGKTAEKGAVEAGEKAVVGTGVKAAEKGATGAVTKAATKGVVKKGLSKAKNALSGLGSSSSNSSDDDKKELTPAKFGMNIKTNKPEAAGTKTGVDTRTSNLYRKSFEGSMKEETAKDDEDKTKTSTPRRFLRPASAANSKVKISAPKQAGVTTGVDARMRKYERDFYGQQNESVMSQIMAMVNEDVTEMQLNIGENTLKINNTIAKKVVGVYESLNIDNKKKMEDMLNEGTTESFMKLINFAVRQ</sequence>
<dbReference type="EMBL" id="LR796860">
    <property type="protein sequence ID" value="CAB4170722.1"/>
    <property type="molecule type" value="Genomic_DNA"/>
</dbReference>
<protein>
    <submittedName>
        <fullName evidence="6">Uncharacterized protein</fullName>
    </submittedName>
</protein>
<evidence type="ECO:0000256" key="1">
    <source>
        <dbReference type="SAM" id="MobiDB-lite"/>
    </source>
</evidence>
<gene>
    <name evidence="4" type="ORF">UFOVP1065_40</name>
    <name evidence="5" type="ORF">UFOVP1198_9</name>
    <name evidence="7" type="ORF">UFOVP1524_149</name>
    <name evidence="6" type="ORF">UFOVP1651_149</name>
    <name evidence="2" type="ORF">UFOVP908_127</name>
    <name evidence="3" type="ORF">UFOVP990_9</name>
</gene>
<evidence type="ECO:0000313" key="4">
    <source>
        <dbReference type="EMBL" id="CAB4181559.1"/>
    </source>
</evidence>
<dbReference type="EMBL" id="LR796945">
    <property type="protein sequence ID" value="CAB4176153.1"/>
    <property type="molecule type" value="Genomic_DNA"/>
</dbReference>
<evidence type="ECO:0000313" key="7">
    <source>
        <dbReference type="EMBL" id="CAB5227771.1"/>
    </source>
</evidence>
<organism evidence="6">
    <name type="scientific">uncultured Caudovirales phage</name>
    <dbReference type="NCBI Taxonomy" id="2100421"/>
    <lineage>
        <taxon>Viruses</taxon>
        <taxon>Duplodnaviria</taxon>
        <taxon>Heunggongvirae</taxon>
        <taxon>Uroviricota</taxon>
        <taxon>Caudoviricetes</taxon>
        <taxon>Peduoviridae</taxon>
        <taxon>Maltschvirus</taxon>
        <taxon>Maltschvirus maltsch</taxon>
    </lineage>
</organism>
<feature type="compositionally biased region" description="Low complexity" evidence="1">
    <location>
        <begin position="298"/>
        <end position="318"/>
    </location>
</feature>
<reference evidence="6" key="1">
    <citation type="submission" date="2020-05" db="EMBL/GenBank/DDBJ databases">
        <authorList>
            <person name="Chiriac C."/>
            <person name="Salcher M."/>
            <person name="Ghai R."/>
            <person name="Kavagutti S V."/>
        </authorList>
    </citation>
    <scope>NUCLEOTIDE SEQUENCE</scope>
</reference>
<proteinExistence type="predicted"/>
<feature type="region of interest" description="Disordered" evidence="1">
    <location>
        <begin position="273"/>
        <end position="357"/>
    </location>
</feature>
<name>A0A6J5T5C5_9CAUD</name>
<feature type="region of interest" description="Disordered" evidence="1">
    <location>
        <begin position="543"/>
        <end position="567"/>
    </location>
</feature>
<feature type="compositionally biased region" description="Basic and acidic residues" evidence="1">
    <location>
        <begin position="596"/>
        <end position="614"/>
    </location>
</feature>
<accession>A0A6J5T5C5</accession>
<evidence type="ECO:0000313" key="5">
    <source>
        <dbReference type="EMBL" id="CAB4189679.1"/>
    </source>
</evidence>
<dbReference type="EMBL" id="LR797157">
    <property type="protein sequence ID" value="CAB4189679.1"/>
    <property type="molecule type" value="Genomic_DNA"/>
</dbReference>
<evidence type="ECO:0000313" key="2">
    <source>
        <dbReference type="EMBL" id="CAB4170722.1"/>
    </source>
</evidence>
<feature type="compositionally biased region" description="Low complexity" evidence="1">
    <location>
        <begin position="543"/>
        <end position="554"/>
    </location>
</feature>